<reference evidence="1" key="1">
    <citation type="submission" date="2017-07" db="EMBL/GenBank/DDBJ databases">
        <title>Taro Niue Genome Assembly and Annotation.</title>
        <authorList>
            <person name="Atibalentja N."/>
            <person name="Keating K."/>
            <person name="Fields C.J."/>
        </authorList>
    </citation>
    <scope>NUCLEOTIDE SEQUENCE</scope>
    <source>
        <strain evidence="1">Niue_2</strain>
        <tissue evidence="1">Leaf</tissue>
    </source>
</reference>
<evidence type="ECO:0000313" key="1">
    <source>
        <dbReference type="EMBL" id="MQM01668.1"/>
    </source>
</evidence>
<protein>
    <submittedName>
        <fullName evidence="1">Uncharacterized protein</fullName>
    </submittedName>
</protein>
<sequence length="67" mass="7333">YTARFDKVTLDKIVEHVADLPDPEHHRYCSSGTVASQYFLSGDPLSVGLTRAWGLLLLVQGCIPSST</sequence>
<accession>A0A843W407</accession>
<comment type="caution">
    <text evidence="1">The sequence shown here is derived from an EMBL/GenBank/DDBJ whole genome shotgun (WGS) entry which is preliminary data.</text>
</comment>
<organism evidence="1 2">
    <name type="scientific">Colocasia esculenta</name>
    <name type="common">Wild taro</name>
    <name type="synonym">Arum esculentum</name>
    <dbReference type="NCBI Taxonomy" id="4460"/>
    <lineage>
        <taxon>Eukaryota</taxon>
        <taxon>Viridiplantae</taxon>
        <taxon>Streptophyta</taxon>
        <taxon>Embryophyta</taxon>
        <taxon>Tracheophyta</taxon>
        <taxon>Spermatophyta</taxon>
        <taxon>Magnoliopsida</taxon>
        <taxon>Liliopsida</taxon>
        <taxon>Araceae</taxon>
        <taxon>Aroideae</taxon>
        <taxon>Colocasieae</taxon>
        <taxon>Colocasia</taxon>
    </lineage>
</organism>
<proteinExistence type="predicted"/>
<gene>
    <name evidence="1" type="ORF">Taro_034419</name>
</gene>
<name>A0A843W407_COLES</name>
<dbReference type="OrthoDB" id="10534687at2759"/>
<dbReference type="AlphaFoldDB" id="A0A843W407"/>
<evidence type="ECO:0000313" key="2">
    <source>
        <dbReference type="Proteomes" id="UP000652761"/>
    </source>
</evidence>
<dbReference type="Proteomes" id="UP000652761">
    <property type="component" value="Unassembled WGS sequence"/>
</dbReference>
<dbReference type="EMBL" id="NMUH01002715">
    <property type="protein sequence ID" value="MQM01668.1"/>
    <property type="molecule type" value="Genomic_DNA"/>
</dbReference>
<feature type="non-terminal residue" evidence="1">
    <location>
        <position position="1"/>
    </location>
</feature>
<keyword evidence="2" id="KW-1185">Reference proteome</keyword>